<organism evidence="1 2">
    <name type="scientific">Klenkia marina</name>
    <dbReference type="NCBI Taxonomy" id="1960309"/>
    <lineage>
        <taxon>Bacteria</taxon>
        <taxon>Bacillati</taxon>
        <taxon>Actinomycetota</taxon>
        <taxon>Actinomycetes</taxon>
        <taxon>Geodermatophilales</taxon>
        <taxon>Geodermatophilaceae</taxon>
        <taxon>Klenkia</taxon>
    </lineage>
</organism>
<proteinExistence type="predicted"/>
<dbReference type="SUPFAM" id="SSF55718">
    <property type="entry name" value="SCP-like"/>
    <property type="match status" value="1"/>
</dbReference>
<dbReference type="Proteomes" id="UP000198981">
    <property type="component" value="Unassembled WGS sequence"/>
</dbReference>
<dbReference type="RefSeq" id="WP_092805711.1">
    <property type="nucleotide sequence ID" value="NZ_FMUH01000005.1"/>
</dbReference>
<gene>
    <name evidence="1" type="ORF">SAMN03159343_2988</name>
</gene>
<dbReference type="STRING" id="1960309.SAMN03159343_2988"/>
<keyword evidence="2" id="KW-1185">Reference proteome</keyword>
<reference evidence="2" key="1">
    <citation type="submission" date="2016-10" db="EMBL/GenBank/DDBJ databases">
        <authorList>
            <person name="Varghese N."/>
            <person name="Submissions S."/>
        </authorList>
    </citation>
    <scope>NUCLEOTIDE SEQUENCE [LARGE SCALE GENOMIC DNA]</scope>
    <source>
        <strain evidence="2">DSM 45722</strain>
    </source>
</reference>
<name>A0A1G4YKL9_9ACTN</name>
<dbReference type="OrthoDB" id="3534000at2"/>
<dbReference type="EMBL" id="FMUH01000005">
    <property type="protein sequence ID" value="SCX54036.1"/>
    <property type="molecule type" value="Genomic_DNA"/>
</dbReference>
<accession>A0A1G4YKL9</accession>
<dbReference type="Gene3D" id="3.30.1050.10">
    <property type="entry name" value="SCP2 sterol-binding domain"/>
    <property type="match status" value="1"/>
</dbReference>
<dbReference type="AlphaFoldDB" id="A0A1G4YKL9"/>
<evidence type="ECO:0000313" key="2">
    <source>
        <dbReference type="Proteomes" id="UP000198981"/>
    </source>
</evidence>
<protein>
    <submittedName>
        <fullName evidence="1">SCP-2 sterol transfer family protein</fullName>
    </submittedName>
</protein>
<sequence>MATLEQCMTALEGFVGDLAARPALSGLDRTVSCRLTDLEQVVQGRLVNGTAQGMEAVPAGPSVPRADIRIITTSDDLLAVTSGELSFGSAWASGRVKLEAGLRDMLRLRALL</sequence>
<evidence type="ECO:0000313" key="1">
    <source>
        <dbReference type="EMBL" id="SCX54036.1"/>
    </source>
</evidence>
<dbReference type="InterPro" id="IPR036527">
    <property type="entry name" value="SCP2_sterol-bd_dom_sf"/>
</dbReference>